<dbReference type="Proteomes" id="UP001054945">
    <property type="component" value="Unassembled WGS sequence"/>
</dbReference>
<reference evidence="1 2" key="1">
    <citation type="submission" date="2021-06" db="EMBL/GenBank/DDBJ databases">
        <title>Caerostris extrusa draft genome.</title>
        <authorList>
            <person name="Kono N."/>
            <person name="Arakawa K."/>
        </authorList>
    </citation>
    <scope>NUCLEOTIDE SEQUENCE [LARGE SCALE GENOMIC DNA]</scope>
</reference>
<proteinExistence type="predicted"/>
<organism evidence="1 2">
    <name type="scientific">Caerostris extrusa</name>
    <name type="common">Bark spider</name>
    <name type="synonym">Caerostris bankana</name>
    <dbReference type="NCBI Taxonomy" id="172846"/>
    <lineage>
        <taxon>Eukaryota</taxon>
        <taxon>Metazoa</taxon>
        <taxon>Ecdysozoa</taxon>
        <taxon>Arthropoda</taxon>
        <taxon>Chelicerata</taxon>
        <taxon>Arachnida</taxon>
        <taxon>Araneae</taxon>
        <taxon>Araneomorphae</taxon>
        <taxon>Entelegynae</taxon>
        <taxon>Araneoidea</taxon>
        <taxon>Araneidae</taxon>
        <taxon>Caerostris</taxon>
    </lineage>
</organism>
<name>A0AAV4X6D1_CAEEX</name>
<sequence>MCRQTLRLINGKQGLVVSHFRSPGLLKGRLPIFNGTGDINKENVCTLFKDDVWPQVCTKNGLITERTSPLGLPRAATRRSTMQLCRSCQAWEYLEQWFSTCAKRVSWW</sequence>
<evidence type="ECO:0000313" key="2">
    <source>
        <dbReference type="Proteomes" id="UP001054945"/>
    </source>
</evidence>
<dbReference type="AlphaFoldDB" id="A0AAV4X6D1"/>
<comment type="caution">
    <text evidence="1">The sequence shown here is derived from an EMBL/GenBank/DDBJ whole genome shotgun (WGS) entry which is preliminary data.</text>
</comment>
<protein>
    <submittedName>
        <fullName evidence="1">Uncharacterized protein</fullName>
    </submittedName>
</protein>
<dbReference type="EMBL" id="BPLR01017226">
    <property type="protein sequence ID" value="GIY89566.1"/>
    <property type="molecule type" value="Genomic_DNA"/>
</dbReference>
<evidence type="ECO:0000313" key="1">
    <source>
        <dbReference type="EMBL" id="GIY89566.1"/>
    </source>
</evidence>
<gene>
    <name evidence="1" type="ORF">CEXT_103021</name>
</gene>
<keyword evidence="2" id="KW-1185">Reference proteome</keyword>
<accession>A0AAV4X6D1</accession>